<protein>
    <submittedName>
        <fullName evidence="2">Rhodanese-like domain-containing protein</fullName>
    </submittedName>
</protein>
<dbReference type="PROSITE" id="PS50206">
    <property type="entry name" value="RHODANESE_3"/>
    <property type="match status" value="1"/>
</dbReference>
<feature type="domain" description="Rhodanese" evidence="1">
    <location>
        <begin position="53"/>
        <end position="146"/>
    </location>
</feature>
<evidence type="ECO:0000313" key="2">
    <source>
        <dbReference type="EMBL" id="MBK1834058.1"/>
    </source>
</evidence>
<gene>
    <name evidence="2" type="ORF">JIN78_08300</name>
</gene>
<reference evidence="2" key="1">
    <citation type="submission" date="2021-01" db="EMBL/GenBank/DDBJ databases">
        <title>Modified the classification status of verrucomicrobia.</title>
        <authorList>
            <person name="Feng X."/>
        </authorList>
    </citation>
    <scope>NUCLEOTIDE SEQUENCE</scope>
    <source>
        <strain evidence="2">KCTC 12986</strain>
    </source>
</reference>
<dbReference type="RefSeq" id="WP_200391492.1">
    <property type="nucleotide sequence ID" value="NZ_JAENIO010000017.1"/>
</dbReference>
<dbReference type="CDD" id="cd00158">
    <property type="entry name" value="RHOD"/>
    <property type="match status" value="1"/>
</dbReference>
<evidence type="ECO:0000259" key="1">
    <source>
        <dbReference type="PROSITE" id="PS50206"/>
    </source>
</evidence>
<evidence type="ECO:0000313" key="3">
    <source>
        <dbReference type="Proteomes" id="UP000604083"/>
    </source>
</evidence>
<keyword evidence="3" id="KW-1185">Reference proteome</keyword>
<sequence>MIARIARESLALILLAGLASVATWFAWGGPERGEACDPATLEPGQICFAEAARLPHVLWVDARPRALWEKNGFPGSILLTDDSSEDFALLMGEAFESLANAEAVVIYCATSGCGSSEAVAEKIKELEILPPEKVYVLAGGWQSLESP</sequence>
<dbReference type="AlphaFoldDB" id="A0A934RRD5"/>
<name>A0A934RRD5_9BACT</name>
<dbReference type="EMBL" id="JAENIO010000017">
    <property type="protein sequence ID" value="MBK1834058.1"/>
    <property type="molecule type" value="Genomic_DNA"/>
</dbReference>
<dbReference type="InterPro" id="IPR036873">
    <property type="entry name" value="Rhodanese-like_dom_sf"/>
</dbReference>
<proteinExistence type="predicted"/>
<dbReference type="Pfam" id="PF00581">
    <property type="entry name" value="Rhodanese"/>
    <property type="match status" value="1"/>
</dbReference>
<dbReference type="Proteomes" id="UP000604083">
    <property type="component" value="Unassembled WGS sequence"/>
</dbReference>
<accession>A0A934RRD5</accession>
<organism evidence="2 3">
    <name type="scientific">Roseibacillus ishigakijimensis</name>
    <dbReference type="NCBI Taxonomy" id="454146"/>
    <lineage>
        <taxon>Bacteria</taxon>
        <taxon>Pseudomonadati</taxon>
        <taxon>Verrucomicrobiota</taxon>
        <taxon>Verrucomicrobiia</taxon>
        <taxon>Verrucomicrobiales</taxon>
        <taxon>Verrucomicrobiaceae</taxon>
        <taxon>Roseibacillus</taxon>
    </lineage>
</organism>
<comment type="caution">
    <text evidence="2">The sequence shown here is derived from an EMBL/GenBank/DDBJ whole genome shotgun (WGS) entry which is preliminary data.</text>
</comment>
<dbReference type="SUPFAM" id="SSF52821">
    <property type="entry name" value="Rhodanese/Cell cycle control phosphatase"/>
    <property type="match status" value="1"/>
</dbReference>
<dbReference type="InterPro" id="IPR001763">
    <property type="entry name" value="Rhodanese-like_dom"/>
</dbReference>
<dbReference type="Gene3D" id="3.40.250.10">
    <property type="entry name" value="Rhodanese-like domain"/>
    <property type="match status" value="1"/>
</dbReference>